<protein>
    <submittedName>
        <fullName evidence="3">Uncharacterized protein</fullName>
    </submittedName>
</protein>
<organism evidence="2 3">
    <name type="scientific">Pyricularia grisea</name>
    <name type="common">Crabgrass-specific blast fungus</name>
    <name type="synonym">Magnaporthe grisea</name>
    <dbReference type="NCBI Taxonomy" id="148305"/>
    <lineage>
        <taxon>Eukaryota</taxon>
        <taxon>Fungi</taxon>
        <taxon>Dikarya</taxon>
        <taxon>Ascomycota</taxon>
        <taxon>Pezizomycotina</taxon>
        <taxon>Sordariomycetes</taxon>
        <taxon>Sordariomycetidae</taxon>
        <taxon>Magnaporthales</taxon>
        <taxon>Pyriculariaceae</taxon>
        <taxon>Pyricularia</taxon>
    </lineage>
</organism>
<evidence type="ECO:0000313" key="3">
    <source>
        <dbReference type="RefSeq" id="XP_030980011.1"/>
    </source>
</evidence>
<name>A0A6P8AYJ7_PYRGI</name>
<dbReference type="RefSeq" id="XP_030980011.1">
    <property type="nucleotide sequence ID" value="XM_031130500.1"/>
</dbReference>
<reference evidence="3" key="3">
    <citation type="submission" date="2025-08" db="UniProtKB">
        <authorList>
            <consortium name="RefSeq"/>
        </authorList>
    </citation>
    <scope>IDENTIFICATION</scope>
    <source>
        <strain evidence="3">NI907</strain>
    </source>
</reference>
<evidence type="ECO:0000313" key="2">
    <source>
        <dbReference type="Proteomes" id="UP000515153"/>
    </source>
</evidence>
<reference evidence="3" key="2">
    <citation type="submission" date="2019-10" db="EMBL/GenBank/DDBJ databases">
        <authorList>
            <consortium name="NCBI Genome Project"/>
        </authorList>
    </citation>
    <scope>NUCLEOTIDE SEQUENCE</scope>
    <source>
        <strain evidence="3">NI907</strain>
    </source>
</reference>
<reference evidence="2 3" key="1">
    <citation type="journal article" date="2019" name="Mol. Biol. Evol.">
        <title>Blast fungal genomes show frequent chromosomal changes, gene gains and losses, and effector gene turnover.</title>
        <authorList>
            <person name="Gomez Luciano L.B."/>
            <person name="Jason Tsai I."/>
            <person name="Chuma I."/>
            <person name="Tosa Y."/>
            <person name="Chen Y.H."/>
            <person name="Li J.Y."/>
            <person name="Li M.Y."/>
            <person name="Jade Lu M.Y."/>
            <person name="Nakayashiki H."/>
            <person name="Li W.H."/>
        </authorList>
    </citation>
    <scope>NUCLEOTIDE SEQUENCE [LARGE SCALE GENOMIC DNA]</scope>
    <source>
        <strain evidence="2 3">NI907</strain>
    </source>
</reference>
<accession>A0A6P8AYJ7</accession>
<dbReference type="KEGG" id="pgri:PgNI_10529"/>
<gene>
    <name evidence="3" type="ORF">PgNI_10529</name>
</gene>
<keyword evidence="2" id="KW-1185">Reference proteome</keyword>
<dbReference type="AlphaFoldDB" id="A0A6P8AYJ7"/>
<sequence length="112" mass="12201">MLSEPHPLFFPLPLFSHSSQTATGFAWMGCGTQNAAMGSIDSPAWPGPPKRMREATQQPTTSWPTWSRLKSSLVQVASLYQTGFLSVLVGAKSLVLGPRTMIIIARGKKKEN</sequence>
<dbReference type="Proteomes" id="UP000515153">
    <property type="component" value="Chromosome VII"/>
</dbReference>
<feature type="region of interest" description="Disordered" evidence="1">
    <location>
        <begin position="38"/>
        <end position="63"/>
    </location>
</feature>
<dbReference type="GeneID" id="41965408"/>
<evidence type="ECO:0000256" key="1">
    <source>
        <dbReference type="SAM" id="MobiDB-lite"/>
    </source>
</evidence>
<proteinExistence type="predicted"/>